<geneLocation type="plasmid" evidence="1 2">
    <name>pN1</name>
</geneLocation>
<dbReference type="AlphaFoldDB" id="A0AA46SCN4"/>
<evidence type="ECO:0000313" key="1">
    <source>
        <dbReference type="EMBL" id="UYF97218.1"/>
    </source>
</evidence>
<name>A0AA46SCN4_9NOCA</name>
<dbReference type="RefSeq" id="WP_263510488.1">
    <property type="nucleotide sequence ID" value="NZ_CP106984.1"/>
</dbReference>
<proteinExistence type="predicted"/>
<protein>
    <submittedName>
        <fullName evidence="1">Uncharacterized protein</fullName>
    </submittedName>
</protein>
<gene>
    <name evidence="1" type="ORF">OCS65_28565</name>
</gene>
<accession>A0AA46SCN4</accession>
<keyword evidence="1" id="KW-0614">Plasmid</keyword>
<dbReference type="GeneID" id="83624460"/>
<sequence>MPIWDPDDAEQLTWRFKVVGDVVEFYDTPGAQPDAPQAWVEAVVATARDLRCLRYGRDVDPDRLMWELSIGRTYAVTIGWHGTAGISGFGLCQGLSMNISFAEAAVWVADTAQTELAGYDFVQWPSRGRHLLRPRQVDDAAVWIDAHNDRVVSLIGDLCCHVSS</sequence>
<evidence type="ECO:0000313" key="2">
    <source>
        <dbReference type="Proteomes" id="UP001163947"/>
    </source>
</evidence>
<organism evidence="1 2">
    <name type="scientific">Rhodococcus aetherivorans</name>
    <dbReference type="NCBI Taxonomy" id="191292"/>
    <lineage>
        <taxon>Bacteria</taxon>
        <taxon>Bacillati</taxon>
        <taxon>Actinomycetota</taxon>
        <taxon>Actinomycetes</taxon>
        <taxon>Mycobacteriales</taxon>
        <taxon>Nocardiaceae</taxon>
        <taxon>Rhodococcus</taxon>
    </lineage>
</organism>
<reference evidence="1" key="1">
    <citation type="submission" date="2022-09" db="EMBL/GenBank/DDBJ databases">
        <title>The genome sequence of Rhodococcus aetherivorans N1.</title>
        <authorList>
            <person name="Jiang W."/>
        </authorList>
    </citation>
    <scope>NUCLEOTIDE SEQUENCE</scope>
    <source>
        <strain evidence="1">N1</strain>
        <plasmid evidence="1">pN1</plasmid>
    </source>
</reference>
<dbReference type="EMBL" id="CP106984">
    <property type="protein sequence ID" value="UYF97218.1"/>
    <property type="molecule type" value="Genomic_DNA"/>
</dbReference>
<dbReference type="Proteomes" id="UP001163947">
    <property type="component" value="Plasmid pN1"/>
</dbReference>